<dbReference type="InterPro" id="IPR001849">
    <property type="entry name" value="PH_domain"/>
</dbReference>
<sequence>KSIMPKGEESANMTRVTDKGSPFLEVPQDNKAPTYKQGFLSRKVHADIDGKKTPWGKRSWKTFYAVLKGTVIYLLKDEYRPNKQSSEEAISIHHSLATKAAEYNKRPHVFRLKTADWRIFLFQAQSADQMNSWIARINLVTAMFSSPPFPAAVGSKRKFSRPILPSATSKQSQEDQLESHDSMLQTILDDLDDLQMNFPEKKGKAKEFEEYKLKQEYFEYEKCRIETYVNLLKVKLNEGTDDLDMLEAHLYGIIEGEGSNLKKSHSSPSLNLEQAPVVKVKRNVSERRTYRKIIPSRHRKLV</sequence>
<comment type="caution">
    <text evidence="3">The sequence shown here is derived from an EMBL/GenBank/DDBJ whole genome shotgun (WGS) entry which is preliminary data.</text>
</comment>
<dbReference type="InterPro" id="IPR041681">
    <property type="entry name" value="PH_9"/>
</dbReference>
<dbReference type="GO" id="GO:0005543">
    <property type="term" value="F:phospholipid binding"/>
    <property type="evidence" value="ECO:0007669"/>
    <property type="project" value="InterPro"/>
</dbReference>
<dbReference type="InterPro" id="IPR011993">
    <property type="entry name" value="PH-like_dom_sf"/>
</dbReference>
<evidence type="ECO:0000256" key="1">
    <source>
        <dbReference type="SAM" id="MobiDB-lite"/>
    </source>
</evidence>
<dbReference type="EMBL" id="BFAA01015036">
    <property type="protein sequence ID" value="GCB75347.1"/>
    <property type="molecule type" value="Genomic_DNA"/>
</dbReference>
<dbReference type="OrthoDB" id="2157641at2759"/>
<dbReference type="Pfam" id="PF15410">
    <property type="entry name" value="PH_9"/>
    <property type="match status" value="1"/>
</dbReference>
<name>A0A401PQG8_SCYTO</name>
<dbReference type="Gene3D" id="2.30.29.30">
    <property type="entry name" value="Pleckstrin-homology domain (PH domain)/Phosphotyrosine-binding domain (PTB)"/>
    <property type="match status" value="1"/>
</dbReference>
<dbReference type="CDD" id="cd13295">
    <property type="entry name" value="PH_EFA6"/>
    <property type="match status" value="1"/>
</dbReference>
<dbReference type="PANTHER" id="PTHR10663">
    <property type="entry name" value="GUANYL-NUCLEOTIDE EXCHANGE FACTOR"/>
    <property type="match status" value="1"/>
</dbReference>
<dbReference type="STRING" id="75743.A0A401PQG8"/>
<accession>A0A401PQG8</accession>
<dbReference type="SUPFAM" id="SSF50729">
    <property type="entry name" value="PH domain-like"/>
    <property type="match status" value="1"/>
</dbReference>
<dbReference type="InterPro" id="IPR001605">
    <property type="entry name" value="PH_dom-spectrin-type"/>
</dbReference>
<dbReference type="OMA" id="EMESWIT"/>
<evidence type="ECO:0000313" key="3">
    <source>
        <dbReference type="EMBL" id="GCB75347.1"/>
    </source>
</evidence>
<protein>
    <recommendedName>
        <fullName evidence="2">PH domain-containing protein</fullName>
    </recommendedName>
</protein>
<feature type="non-terminal residue" evidence="3">
    <location>
        <position position="1"/>
    </location>
</feature>
<dbReference type="AlphaFoldDB" id="A0A401PQG8"/>
<dbReference type="FunFam" id="2.30.29.30:FF:000054">
    <property type="entry name" value="PH and SEC7 domain-containing protein 3"/>
    <property type="match status" value="1"/>
</dbReference>
<evidence type="ECO:0000259" key="2">
    <source>
        <dbReference type="PROSITE" id="PS50003"/>
    </source>
</evidence>
<feature type="domain" description="PH" evidence="2">
    <location>
        <begin position="33"/>
        <end position="142"/>
    </location>
</feature>
<dbReference type="Proteomes" id="UP000288216">
    <property type="component" value="Unassembled WGS sequence"/>
</dbReference>
<keyword evidence="4" id="KW-1185">Reference proteome</keyword>
<gene>
    <name evidence="3" type="ORF">scyTo_0019752</name>
</gene>
<proteinExistence type="predicted"/>
<dbReference type="SMART" id="SM00233">
    <property type="entry name" value="PH"/>
    <property type="match status" value="1"/>
</dbReference>
<reference evidence="3 4" key="1">
    <citation type="journal article" date="2018" name="Nat. Ecol. Evol.">
        <title>Shark genomes provide insights into elasmobranch evolution and the origin of vertebrates.</title>
        <authorList>
            <person name="Hara Y"/>
            <person name="Yamaguchi K"/>
            <person name="Onimaru K"/>
            <person name="Kadota M"/>
            <person name="Koyanagi M"/>
            <person name="Keeley SD"/>
            <person name="Tatsumi K"/>
            <person name="Tanaka K"/>
            <person name="Motone F"/>
            <person name="Kageyama Y"/>
            <person name="Nozu R"/>
            <person name="Adachi N"/>
            <person name="Nishimura O"/>
            <person name="Nakagawa R"/>
            <person name="Tanegashima C"/>
            <person name="Kiyatake I"/>
            <person name="Matsumoto R"/>
            <person name="Murakumo K"/>
            <person name="Nishida K"/>
            <person name="Terakita A"/>
            <person name="Kuratani S"/>
            <person name="Sato K"/>
            <person name="Hyodo S Kuraku.S."/>
        </authorList>
    </citation>
    <scope>NUCLEOTIDE SEQUENCE [LARGE SCALE GENOMIC DNA]</scope>
</reference>
<dbReference type="PANTHER" id="PTHR10663:SF338">
    <property type="entry name" value="PH AND SEC7 DOMAIN-CONTAINING PROTEIN 4"/>
    <property type="match status" value="1"/>
</dbReference>
<feature type="region of interest" description="Disordered" evidence="1">
    <location>
        <begin position="1"/>
        <end position="31"/>
    </location>
</feature>
<dbReference type="PRINTS" id="PR00683">
    <property type="entry name" value="SPECTRINPH"/>
</dbReference>
<organism evidence="3 4">
    <name type="scientific">Scyliorhinus torazame</name>
    <name type="common">Cloudy catshark</name>
    <name type="synonym">Catulus torazame</name>
    <dbReference type="NCBI Taxonomy" id="75743"/>
    <lineage>
        <taxon>Eukaryota</taxon>
        <taxon>Metazoa</taxon>
        <taxon>Chordata</taxon>
        <taxon>Craniata</taxon>
        <taxon>Vertebrata</taxon>
        <taxon>Chondrichthyes</taxon>
        <taxon>Elasmobranchii</taxon>
        <taxon>Galeomorphii</taxon>
        <taxon>Galeoidea</taxon>
        <taxon>Carcharhiniformes</taxon>
        <taxon>Scyliorhinidae</taxon>
        <taxon>Scyliorhinus</taxon>
    </lineage>
</organism>
<dbReference type="PROSITE" id="PS50003">
    <property type="entry name" value="PH_DOMAIN"/>
    <property type="match status" value="1"/>
</dbReference>
<evidence type="ECO:0000313" key="4">
    <source>
        <dbReference type="Proteomes" id="UP000288216"/>
    </source>
</evidence>